<organism evidence="4 5">
    <name type="scientific">Castilleja foliolosa</name>
    <dbReference type="NCBI Taxonomy" id="1961234"/>
    <lineage>
        <taxon>Eukaryota</taxon>
        <taxon>Viridiplantae</taxon>
        <taxon>Streptophyta</taxon>
        <taxon>Embryophyta</taxon>
        <taxon>Tracheophyta</taxon>
        <taxon>Spermatophyta</taxon>
        <taxon>Magnoliopsida</taxon>
        <taxon>eudicotyledons</taxon>
        <taxon>Gunneridae</taxon>
        <taxon>Pentapetalae</taxon>
        <taxon>asterids</taxon>
        <taxon>lamiids</taxon>
        <taxon>Lamiales</taxon>
        <taxon>Orobanchaceae</taxon>
        <taxon>Pedicularideae</taxon>
        <taxon>Castillejinae</taxon>
        <taxon>Castilleja</taxon>
    </lineage>
</organism>
<proteinExistence type="predicted"/>
<dbReference type="Pfam" id="PF14392">
    <property type="entry name" value="zf-CCHC_4"/>
    <property type="match status" value="1"/>
</dbReference>
<dbReference type="Pfam" id="PF14111">
    <property type="entry name" value="DUF4283"/>
    <property type="match status" value="1"/>
</dbReference>
<feature type="compositionally biased region" description="Basic and acidic residues" evidence="2">
    <location>
        <begin position="265"/>
        <end position="279"/>
    </location>
</feature>
<evidence type="ECO:0000313" key="5">
    <source>
        <dbReference type="Proteomes" id="UP001632038"/>
    </source>
</evidence>
<sequence length="517" mass="58057">MENIEEFAVMNLQKEGPDSFTSLHPNATTNSTEENAIIAKILSPKTLNMNAFKSSMLKAWKPDRKTQTNLLGDNTMAFVFEDEDDLEKVLNQAWTFRDHQLAIARWPPDKSLPEIDLNKIAIWVHAFGVPVSYTNMRSAKAIGDEIGKFIKSDLTNINQKWKKSIRMQVEIDIQKPLKNSLTFSCGGRPKLMIELRYERLVDFCYSCGRIGHKLANCHIRSDDSLPDKEEQCYGPWMKIENVQIPNPKFKSVNSNPPSPSPDDNFSIHKRSDQPHDGKATSDWPIPTARQPQKPPNFPRKANSSGSAPYFSTVDAIAGKRADLTLFEKPLHESSSLSSKFAENNNAAHAIKGRLSAPPGFSDLKVDTNLVSVIHTTKQITEVKESIVAVVEKIGPDDSFFTNEKPNREKAHINHKRKISDLLEPNSYHTSPDPSPTHPIDITFNPSPSLITFTSSDPQIERASPNKKLRIGEISSKHSYHYHNLIDPTTKPSNLTNSIETHSRTNLYSVIRNPAGAY</sequence>
<dbReference type="PANTHER" id="PTHR31286:SF178">
    <property type="entry name" value="DUF4283 DOMAIN-CONTAINING PROTEIN"/>
    <property type="match status" value="1"/>
</dbReference>
<dbReference type="InterPro" id="IPR001878">
    <property type="entry name" value="Znf_CCHC"/>
</dbReference>
<keyword evidence="1" id="KW-0863">Zinc-finger</keyword>
<evidence type="ECO:0000313" key="4">
    <source>
        <dbReference type="EMBL" id="KAL3629253.1"/>
    </source>
</evidence>
<protein>
    <recommendedName>
        <fullName evidence="3">CCHC-type domain-containing protein</fullName>
    </recommendedName>
</protein>
<dbReference type="Proteomes" id="UP001632038">
    <property type="component" value="Unassembled WGS sequence"/>
</dbReference>
<reference evidence="5" key="1">
    <citation type="journal article" date="2024" name="IScience">
        <title>Strigolactones Initiate the Formation of Haustorium-like Structures in Castilleja.</title>
        <authorList>
            <person name="Buerger M."/>
            <person name="Peterson D."/>
            <person name="Chory J."/>
        </authorList>
    </citation>
    <scope>NUCLEOTIDE SEQUENCE [LARGE SCALE GENOMIC DNA]</scope>
</reference>
<name>A0ABD3CI11_9LAMI</name>
<gene>
    <name evidence="4" type="ORF">CASFOL_026475</name>
</gene>
<keyword evidence="1" id="KW-0862">Zinc</keyword>
<dbReference type="AlphaFoldDB" id="A0ABD3CI11"/>
<keyword evidence="5" id="KW-1185">Reference proteome</keyword>
<evidence type="ECO:0000256" key="1">
    <source>
        <dbReference type="PROSITE-ProRule" id="PRU00047"/>
    </source>
</evidence>
<evidence type="ECO:0000259" key="3">
    <source>
        <dbReference type="PROSITE" id="PS50158"/>
    </source>
</evidence>
<comment type="caution">
    <text evidence="4">The sequence shown here is derived from an EMBL/GenBank/DDBJ whole genome shotgun (WGS) entry which is preliminary data.</text>
</comment>
<dbReference type="PROSITE" id="PS50158">
    <property type="entry name" value="ZF_CCHC"/>
    <property type="match status" value="1"/>
</dbReference>
<keyword evidence="1" id="KW-0479">Metal-binding</keyword>
<evidence type="ECO:0000256" key="2">
    <source>
        <dbReference type="SAM" id="MobiDB-lite"/>
    </source>
</evidence>
<dbReference type="InterPro" id="IPR025558">
    <property type="entry name" value="DUF4283"/>
</dbReference>
<dbReference type="InterPro" id="IPR040256">
    <property type="entry name" value="At4g02000-like"/>
</dbReference>
<dbReference type="PANTHER" id="PTHR31286">
    <property type="entry name" value="GLYCINE-RICH CELL WALL STRUCTURAL PROTEIN 1.8-LIKE"/>
    <property type="match status" value="1"/>
</dbReference>
<feature type="domain" description="CCHC-type" evidence="3">
    <location>
        <begin position="204"/>
        <end position="217"/>
    </location>
</feature>
<dbReference type="GO" id="GO:0008270">
    <property type="term" value="F:zinc ion binding"/>
    <property type="evidence" value="ECO:0007669"/>
    <property type="project" value="UniProtKB-KW"/>
</dbReference>
<feature type="region of interest" description="Disordered" evidence="2">
    <location>
        <begin position="244"/>
        <end position="306"/>
    </location>
</feature>
<dbReference type="EMBL" id="JAVIJP010000034">
    <property type="protein sequence ID" value="KAL3629253.1"/>
    <property type="molecule type" value="Genomic_DNA"/>
</dbReference>
<accession>A0ABD3CI11</accession>
<feature type="compositionally biased region" description="Low complexity" evidence="2">
    <location>
        <begin position="245"/>
        <end position="255"/>
    </location>
</feature>
<dbReference type="InterPro" id="IPR025836">
    <property type="entry name" value="Zn_knuckle_CX2CX4HX4C"/>
</dbReference>